<dbReference type="InterPro" id="IPR052655">
    <property type="entry name" value="AKNA_Centrosome-Trans_reg"/>
</dbReference>
<feature type="region of interest" description="Disordered" evidence="2">
    <location>
        <begin position="262"/>
        <end position="281"/>
    </location>
</feature>
<sequence length="1215" mass="134875">MHLINCEAMSDSHGDFDDDGIYREKSLSRDTGMLVDEHGIWREDSDSLYTFRTDSGLGTRKSSDGGHFGQFRDTNRDFNALYEDYKDRESYTTDAKSVNISEFEASESAAEESFEDRSLGSDDNIEFPELNDESYDDFLGDGDLFGGLSRQRKKEVTESDLIKDVVQSVAMEMPEVTGDSIFTQQEDIELAAGLGHSLAEFEHLEAQIELDTGDNADLIGAYLKDLKEKAEDDETELGAESNGFIPSIAFESNEHDSINLAETPSKIKSPPPSPSEKLKHRARLPTRALKTFPQPTTTQSPRQLTAENNRCLPVTPKYAEAENTIDELRLGAKVTLFSDSPVPPTAPSVSTQQQNKSTNAALMGRSSVSAGTPSTAQVSASRPASCASITSVFALNADQAAEQTESASTVEDTAKLAIMAKSKAVEDQINAFQILLTEKHLSLGDQEQALSNIKKTFEDLRHHHREAKDEHEFLRRQRLTPGGASESSVIGGFDENKDLEGAIYKLSMKLDDVDHRVQENLKERTKRKPYQGGPQPVRGDHSIAVPSSERPASVDSISPEVDRKMQRLLKEYDHLLRRYQGLKQMKRSPQRDEEISRLVQVAMEKKDLKGIYDQAPDHSKPSVPEELAPKINGRRGSHTSPSYNTRSSHDRRSRSSDESRRSSPQVSHPANEDDHRDEDYYSDASYNDRGSKASMCSREERSSDYTSGMSRPASDLRPRGRRELPDTSDKKVVQKPLPQRSSRIGRNDRGFVRTDARSPLDGDYSFSDSDSSMDSVVEHSRRNGFNARRDFSGGSHSSVDSFDDHGRNGRAVYGSQSESDSDEARSLEENSRSRDRLNPKRVPISAHHRATRGASTHQSHNAPHTRWGRPLSPPQYDQVYRRAKQQASRSPHSRGGRRHLDFADDNDAIRSPEVQFILQPSSSKMRRYPSMPNLADSRLSEAPVYLAARSYDEVDQPAYEYGNPDMIYDANVPHEAPPLVPVDEIATSGVHPEQYAPGRRYSSAQPLFDSTQSKYNSGRARRRSGQSAYAPGAAQCASELNQSGAFSHHQTQHIMGLVQHIMGQAQHIMGLAAAHYGSGPAHYGSGAAHYGSGPAHLVPGPAQYSSPSQCLPEPTQYASTQVQYVTRHAADGVLTSGASNRRVVHRGLKPSRVRYYVREYGPQNSDSEDSDDPDLGGCIRSALKTAKHLQSMSQRMKSKLKSQMIRSYSESNLLF</sequence>
<dbReference type="HOGENOM" id="CLU_269288_0_0_1"/>
<evidence type="ECO:0000256" key="1">
    <source>
        <dbReference type="SAM" id="Coils"/>
    </source>
</evidence>
<proteinExistence type="predicted"/>
<feature type="compositionally biased region" description="Low complexity" evidence="2">
    <location>
        <begin position="761"/>
        <end position="775"/>
    </location>
</feature>
<feature type="compositionally biased region" description="Basic and acidic residues" evidence="2">
    <location>
        <begin position="745"/>
        <end position="760"/>
    </location>
</feature>
<dbReference type="PANTHER" id="PTHR21510:SF13">
    <property type="entry name" value="AKNA DOMAIN-CONTAINING PROTEIN"/>
    <property type="match status" value="1"/>
</dbReference>
<dbReference type="OMA" id="HSMYRSS"/>
<reference evidence="3 5" key="2">
    <citation type="journal article" date="2013" name="Nature">
        <title>Insights into bilaterian evolution from three spiralian genomes.</title>
        <authorList>
            <person name="Simakov O."/>
            <person name="Marletaz F."/>
            <person name="Cho S.J."/>
            <person name="Edsinger-Gonzales E."/>
            <person name="Havlak P."/>
            <person name="Hellsten U."/>
            <person name="Kuo D.H."/>
            <person name="Larsson T."/>
            <person name="Lv J."/>
            <person name="Arendt D."/>
            <person name="Savage R."/>
            <person name="Osoegawa K."/>
            <person name="de Jong P."/>
            <person name="Grimwood J."/>
            <person name="Chapman J.A."/>
            <person name="Shapiro H."/>
            <person name="Aerts A."/>
            <person name="Otillar R.P."/>
            <person name="Terry A.Y."/>
            <person name="Boore J.L."/>
            <person name="Grigoriev I.V."/>
            <person name="Lindberg D.R."/>
            <person name="Seaver E.C."/>
            <person name="Weisblat D.A."/>
            <person name="Putnam N.H."/>
            <person name="Rokhsar D.S."/>
        </authorList>
    </citation>
    <scope>NUCLEOTIDE SEQUENCE</scope>
    <source>
        <strain evidence="3 5">I ESC-2004</strain>
    </source>
</reference>
<reference evidence="4" key="3">
    <citation type="submission" date="2015-06" db="UniProtKB">
        <authorList>
            <consortium name="EnsemblMetazoa"/>
        </authorList>
    </citation>
    <scope>IDENTIFICATION</scope>
</reference>
<feature type="coiled-coil region" evidence="1">
    <location>
        <begin position="450"/>
        <end position="477"/>
    </location>
</feature>
<feature type="region of interest" description="Disordered" evidence="2">
    <location>
        <begin position="522"/>
        <end position="559"/>
    </location>
</feature>
<dbReference type="EMBL" id="AMQN01002657">
    <property type="status" value="NOT_ANNOTATED_CDS"/>
    <property type="molecule type" value="Genomic_DNA"/>
</dbReference>
<feature type="compositionally biased region" description="Basic and acidic residues" evidence="2">
    <location>
        <begin position="714"/>
        <end position="732"/>
    </location>
</feature>
<feature type="region of interest" description="Disordered" evidence="2">
    <location>
        <begin position="612"/>
        <end position="902"/>
    </location>
</feature>
<feature type="region of interest" description="Disordered" evidence="2">
    <location>
        <begin position="992"/>
        <end position="1030"/>
    </location>
</feature>
<evidence type="ECO:0000313" key="3">
    <source>
        <dbReference type="EMBL" id="ELT93153.1"/>
    </source>
</evidence>
<keyword evidence="1" id="KW-0175">Coiled coil</keyword>
<dbReference type="OrthoDB" id="10035553at2759"/>
<feature type="region of interest" description="Disordered" evidence="2">
    <location>
        <begin position="103"/>
        <end position="122"/>
    </location>
</feature>
<feature type="compositionally biased region" description="Polar residues" evidence="2">
    <location>
        <begin position="1204"/>
        <end position="1215"/>
    </location>
</feature>
<feature type="compositionally biased region" description="Basic and acidic residues" evidence="2">
    <location>
        <begin position="822"/>
        <end position="838"/>
    </location>
</feature>
<feature type="region of interest" description="Disordered" evidence="2">
    <location>
        <begin position="1190"/>
        <end position="1215"/>
    </location>
</feature>
<dbReference type="Proteomes" id="UP000014760">
    <property type="component" value="Unassembled WGS sequence"/>
</dbReference>
<feature type="compositionally biased region" description="Basic and acidic residues" evidence="2">
    <location>
        <begin position="776"/>
        <end position="791"/>
    </location>
</feature>
<protein>
    <recommendedName>
        <fullName evidence="6">AKNA domain-containing protein</fullName>
    </recommendedName>
</protein>
<feature type="compositionally biased region" description="Basic and acidic residues" evidence="2">
    <location>
        <begin position="670"/>
        <end position="679"/>
    </location>
</feature>
<evidence type="ECO:0008006" key="6">
    <source>
        <dbReference type="Google" id="ProtNLM"/>
    </source>
</evidence>
<dbReference type="PANTHER" id="PTHR21510">
    <property type="entry name" value="AKNA DOMAIN-CONTAINING PROTEIN"/>
    <property type="match status" value="1"/>
</dbReference>
<organism evidence="3">
    <name type="scientific">Capitella teleta</name>
    <name type="common">Polychaete worm</name>
    <dbReference type="NCBI Taxonomy" id="283909"/>
    <lineage>
        <taxon>Eukaryota</taxon>
        <taxon>Metazoa</taxon>
        <taxon>Spiralia</taxon>
        <taxon>Lophotrochozoa</taxon>
        <taxon>Annelida</taxon>
        <taxon>Polychaeta</taxon>
        <taxon>Sedentaria</taxon>
        <taxon>Scolecida</taxon>
        <taxon>Capitellidae</taxon>
        <taxon>Capitella</taxon>
    </lineage>
</organism>
<reference evidence="5" key="1">
    <citation type="submission" date="2012-12" db="EMBL/GenBank/DDBJ databases">
        <authorList>
            <person name="Hellsten U."/>
            <person name="Grimwood J."/>
            <person name="Chapman J.A."/>
            <person name="Shapiro H."/>
            <person name="Aerts A."/>
            <person name="Otillar R.P."/>
            <person name="Terry A.Y."/>
            <person name="Boore J.L."/>
            <person name="Simakov O."/>
            <person name="Marletaz F."/>
            <person name="Cho S.-J."/>
            <person name="Edsinger-Gonzales E."/>
            <person name="Havlak P."/>
            <person name="Kuo D.-H."/>
            <person name="Larsson T."/>
            <person name="Lv J."/>
            <person name="Arendt D."/>
            <person name="Savage R."/>
            <person name="Osoegawa K."/>
            <person name="de Jong P."/>
            <person name="Lindberg D.R."/>
            <person name="Seaver E.C."/>
            <person name="Weisblat D.A."/>
            <person name="Putnam N.H."/>
            <person name="Grigoriev I.V."/>
            <person name="Rokhsar D.S."/>
        </authorList>
    </citation>
    <scope>NUCLEOTIDE SEQUENCE</scope>
    <source>
        <strain evidence="5">I ESC-2004</strain>
    </source>
</reference>
<dbReference type="EnsemblMetazoa" id="CapteT201373">
    <property type="protein sequence ID" value="CapteP201373"/>
    <property type="gene ID" value="CapteG201373"/>
</dbReference>
<feature type="compositionally biased region" description="Basic and acidic residues" evidence="2">
    <location>
        <begin position="647"/>
        <end position="661"/>
    </location>
</feature>
<evidence type="ECO:0000313" key="4">
    <source>
        <dbReference type="EnsemblMetazoa" id="CapteP201373"/>
    </source>
</evidence>
<dbReference type="EMBL" id="KB309853">
    <property type="protein sequence ID" value="ELT93153.1"/>
    <property type="molecule type" value="Genomic_DNA"/>
</dbReference>
<accession>R7TH70</accession>
<keyword evidence="5" id="KW-1185">Reference proteome</keyword>
<gene>
    <name evidence="3" type="ORF">CAPTEDRAFT_201373</name>
</gene>
<evidence type="ECO:0000313" key="5">
    <source>
        <dbReference type="Proteomes" id="UP000014760"/>
    </source>
</evidence>
<name>R7TH70_CAPTE</name>
<evidence type="ECO:0000256" key="2">
    <source>
        <dbReference type="SAM" id="MobiDB-lite"/>
    </source>
</evidence>
<dbReference type="EMBL" id="AMQN01002656">
    <property type="status" value="NOT_ANNOTATED_CDS"/>
    <property type="molecule type" value="Genomic_DNA"/>
</dbReference>
<feature type="compositionally biased region" description="Polar residues" evidence="2">
    <location>
        <begin position="853"/>
        <end position="862"/>
    </location>
</feature>
<dbReference type="AlphaFoldDB" id="R7TH70"/>
<feature type="compositionally biased region" description="Polar residues" evidence="2">
    <location>
        <begin position="1002"/>
        <end position="1016"/>
    </location>
</feature>